<sequence>MKSEAVKNVKRKESHERLQSRAVPSRAEPSRAGLEKQQAFQNKGRLLHTRLHKPHRDFSSASQIKPWLREAALVRCRCLG</sequence>
<dbReference type="Proteomes" id="UP000693946">
    <property type="component" value="Linkage Group LG5"/>
</dbReference>
<feature type="region of interest" description="Disordered" evidence="1">
    <location>
        <begin position="1"/>
        <end position="34"/>
    </location>
</feature>
<feature type="compositionally biased region" description="Basic and acidic residues" evidence="1">
    <location>
        <begin position="1"/>
        <end position="19"/>
    </location>
</feature>
<dbReference type="AlphaFoldDB" id="A0AAV6QG04"/>
<keyword evidence="3" id="KW-1185">Reference proteome</keyword>
<evidence type="ECO:0000313" key="2">
    <source>
        <dbReference type="EMBL" id="KAG7489043.1"/>
    </source>
</evidence>
<evidence type="ECO:0000313" key="3">
    <source>
        <dbReference type="Proteomes" id="UP000693946"/>
    </source>
</evidence>
<reference evidence="2 3" key="1">
    <citation type="journal article" date="2021" name="Sci. Rep.">
        <title>Chromosome anchoring in Senegalese sole (Solea senegalensis) reveals sex-associated markers and genome rearrangements in flatfish.</title>
        <authorList>
            <person name="Guerrero-Cozar I."/>
            <person name="Gomez-Garrido J."/>
            <person name="Berbel C."/>
            <person name="Martinez-Blanch J.F."/>
            <person name="Alioto T."/>
            <person name="Claros M.G."/>
            <person name="Gagnaire P.A."/>
            <person name="Manchado M."/>
        </authorList>
    </citation>
    <scope>NUCLEOTIDE SEQUENCE [LARGE SCALE GENOMIC DNA]</scope>
    <source>
        <strain evidence="2">Sse05_10M</strain>
    </source>
</reference>
<organism evidence="2 3">
    <name type="scientific">Solea senegalensis</name>
    <name type="common">Senegalese sole</name>
    <dbReference type="NCBI Taxonomy" id="28829"/>
    <lineage>
        <taxon>Eukaryota</taxon>
        <taxon>Metazoa</taxon>
        <taxon>Chordata</taxon>
        <taxon>Craniata</taxon>
        <taxon>Vertebrata</taxon>
        <taxon>Euteleostomi</taxon>
        <taxon>Actinopterygii</taxon>
        <taxon>Neopterygii</taxon>
        <taxon>Teleostei</taxon>
        <taxon>Neoteleostei</taxon>
        <taxon>Acanthomorphata</taxon>
        <taxon>Carangaria</taxon>
        <taxon>Pleuronectiformes</taxon>
        <taxon>Pleuronectoidei</taxon>
        <taxon>Soleidae</taxon>
        <taxon>Solea</taxon>
    </lineage>
</organism>
<protein>
    <submittedName>
        <fullName evidence="2">Uncharacterized protein</fullName>
    </submittedName>
</protein>
<proteinExistence type="predicted"/>
<accession>A0AAV6QG04</accession>
<gene>
    <name evidence="2" type="ORF">JOB18_003585</name>
</gene>
<dbReference type="EMBL" id="JAGKHQ010000017">
    <property type="protein sequence ID" value="KAG7489043.1"/>
    <property type="molecule type" value="Genomic_DNA"/>
</dbReference>
<evidence type="ECO:0000256" key="1">
    <source>
        <dbReference type="SAM" id="MobiDB-lite"/>
    </source>
</evidence>
<name>A0AAV6QG04_SOLSE</name>
<comment type="caution">
    <text evidence="2">The sequence shown here is derived from an EMBL/GenBank/DDBJ whole genome shotgun (WGS) entry which is preliminary data.</text>
</comment>